<name>A0A3D3R094_9PLAN</name>
<dbReference type="InterPro" id="IPR005079">
    <property type="entry name" value="Peptidase_C45_hydrolase"/>
</dbReference>
<dbReference type="PANTHER" id="PTHR34180">
    <property type="entry name" value="PEPTIDASE C45"/>
    <property type="match status" value="1"/>
</dbReference>
<dbReference type="Gene3D" id="3.60.60.10">
    <property type="entry name" value="Penicillin V Acylase, Chain A"/>
    <property type="match status" value="1"/>
</dbReference>
<protein>
    <submittedName>
        <fullName evidence="2">Peptidase C45</fullName>
    </submittedName>
</protein>
<dbReference type="Proteomes" id="UP000263642">
    <property type="component" value="Unassembled WGS sequence"/>
</dbReference>
<reference evidence="2 3" key="1">
    <citation type="journal article" date="2018" name="Nat. Biotechnol.">
        <title>A standardized bacterial taxonomy based on genome phylogeny substantially revises the tree of life.</title>
        <authorList>
            <person name="Parks D.H."/>
            <person name="Chuvochina M."/>
            <person name="Waite D.W."/>
            <person name="Rinke C."/>
            <person name="Skarshewski A."/>
            <person name="Chaumeil P.A."/>
            <person name="Hugenholtz P."/>
        </authorList>
    </citation>
    <scope>NUCLEOTIDE SEQUENCE [LARGE SCALE GENOMIC DNA]</scope>
    <source>
        <strain evidence="2">UBA9375</strain>
    </source>
</reference>
<dbReference type="InterPro" id="IPR047794">
    <property type="entry name" value="C45_proenzyme-like"/>
</dbReference>
<proteinExistence type="predicted"/>
<dbReference type="NCBIfam" id="NF040521">
    <property type="entry name" value="C45_proenzyme"/>
    <property type="match status" value="1"/>
</dbReference>
<organism evidence="2 3">
    <name type="scientific">Gimesia maris</name>
    <dbReference type="NCBI Taxonomy" id="122"/>
    <lineage>
        <taxon>Bacteria</taxon>
        <taxon>Pseudomonadati</taxon>
        <taxon>Planctomycetota</taxon>
        <taxon>Planctomycetia</taxon>
        <taxon>Planctomycetales</taxon>
        <taxon>Planctomycetaceae</taxon>
        <taxon>Gimesia</taxon>
    </lineage>
</organism>
<dbReference type="Gene3D" id="1.10.10.2120">
    <property type="match status" value="1"/>
</dbReference>
<accession>A0A3D3R094</accession>
<evidence type="ECO:0000313" key="2">
    <source>
        <dbReference type="EMBL" id="HCO22245.1"/>
    </source>
</evidence>
<comment type="caution">
    <text evidence="2">The sequence shown here is derived from an EMBL/GenBank/DDBJ whole genome shotgun (WGS) entry which is preliminary data.</text>
</comment>
<feature type="domain" description="Peptidase C45 hydrolase" evidence="1">
    <location>
        <begin position="118"/>
        <end position="339"/>
    </location>
</feature>
<sequence length="351" mass="38777">MPDSARYREIDVAGSPLEMGRQTGEAAREEIAGFCELALDRLREMLDVSSPQARAHAEHCLSYAEEYSADSVAELQGIAEATDLPFWKIMLLQIRNQFTPDADAGCTSLSLPATSTRGPIVAQNWDNDPALDPFTIVLTRRPVGKPALMTVTQAGLISYVGFNDAGIGACLNSLPAPSRSTGVPHYFTLRELYETTSLEEAVQAIRRAERAIPANIMLMTPEGPADLEVTLETVQVLRPVETSWITHTNHCLHPELCEYNEQFPELIGSHPRKARIDSLLQACGDEISVDDIKAALTDHEGYPRSLCRHVNDDADTGYWQTVFSVIIEPEQQRMQVSRGTPCSSGYELYQL</sequence>
<dbReference type="EMBL" id="DQAY01000024">
    <property type="protein sequence ID" value="HCO22245.1"/>
    <property type="molecule type" value="Genomic_DNA"/>
</dbReference>
<dbReference type="InterPro" id="IPR047801">
    <property type="entry name" value="Peptidase_C45"/>
</dbReference>
<dbReference type="PANTHER" id="PTHR34180:SF1">
    <property type="entry name" value="BETA-ALANYL-DOPAMINE_CARCININE HYDROLASE"/>
    <property type="match status" value="1"/>
</dbReference>
<gene>
    <name evidence="2" type="ORF">DIT97_03980</name>
</gene>
<dbReference type="Pfam" id="PF03417">
    <property type="entry name" value="AAT"/>
    <property type="match status" value="1"/>
</dbReference>
<dbReference type="AlphaFoldDB" id="A0A3D3R094"/>
<evidence type="ECO:0000259" key="1">
    <source>
        <dbReference type="Pfam" id="PF03417"/>
    </source>
</evidence>
<evidence type="ECO:0000313" key="3">
    <source>
        <dbReference type="Proteomes" id="UP000263642"/>
    </source>
</evidence>